<evidence type="ECO:0000256" key="1">
    <source>
        <dbReference type="ARBA" id="ARBA00010759"/>
    </source>
</evidence>
<dbReference type="InterPro" id="IPR023635">
    <property type="entry name" value="Peptide_deformylase"/>
</dbReference>
<dbReference type="PANTHER" id="PTHR10458:SF22">
    <property type="entry name" value="PEPTIDE DEFORMYLASE"/>
    <property type="match status" value="1"/>
</dbReference>
<dbReference type="InterPro" id="IPR036821">
    <property type="entry name" value="Peptide_deformylase_sf"/>
</dbReference>
<dbReference type="EC" id="3.5.1.88" evidence="2"/>
<dbReference type="EMBL" id="CCEJ010000005">
    <property type="protein sequence ID" value="CDR34111.1"/>
    <property type="molecule type" value="Genomic_DNA"/>
</dbReference>
<dbReference type="eggNOG" id="COG0242">
    <property type="taxonomic scope" value="Bacteria"/>
</dbReference>
<evidence type="ECO:0000313" key="4">
    <source>
        <dbReference type="Proteomes" id="UP000031552"/>
    </source>
</evidence>
<dbReference type="Pfam" id="PF01327">
    <property type="entry name" value="Pep_deformylase"/>
    <property type="match status" value="1"/>
</dbReference>
<accession>A0A090CZ86</accession>
<comment type="caution">
    <text evidence="3">The sequence shown here is derived from an EMBL/GenBank/DDBJ whole genome shotgun (WGS) entry which is preliminary data.</text>
</comment>
<feature type="binding site" evidence="2">
    <location>
        <position position="117"/>
    </location>
    <ligand>
        <name>Fe cation</name>
        <dbReference type="ChEBI" id="CHEBI:24875"/>
    </ligand>
</feature>
<reference evidence="3" key="2">
    <citation type="submission" date="2014-09" db="EMBL/GenBank/DDBJ databases">
        <title>Criblamydia sequanensis harbors a mega-plasmid encoding arsenite resistance.</title>
        <authorList>
            <person name="Bertelli C."/>
            <person name="Goesmann A."/>
            <person name="Greub G."/>
        </authorList>
    </citation>
    <scope>NUCLEOTIDE SEQUENCE [LARGE SCALE GENOMIC DNA]</scope>
    <source>
        <strain evidence="3">CRIB-18</strain>
    </source>
</reference>
<comment type="catalytic activity">
    <reaction evidence="2">
        <text>N-terminal N-formyl-L-methionyl-[peptide] + H2O = N-terminal L-methionyl-[peptide] + formate</text>
        <dbReference type="Rhea" id="RHEA:24420"/>
        <dbReference type="Rhea" id="RHEA-COMP:10639"/>
        <dbReference type="Rhea" id="RHEA-COMP:10640"/>
        <dbReference type="ChEBI" id="CHEBI:15377"/>
        <dbReference type="ChEBI" id="CHEBI:15740"/>
        <dbReference type="ChEBI" id="CHEBI:49298"/>
        <dbReference type="ChEBI" id="CHEBI:64731"/>
        <dbReference type="EC" id="3.5.1.88"/>
    </reaction>
</comment>
<keyword evidence="4" id="KW-1185">Reference proteome</keyword>
<dbReference type="CDD" id="cd00487">
    <property type="entry name" value="Pep_deformylase"/>
    <property type="match status" value="1"/>
</dbReference>
<dbReference type="HAMAP" id="MF_00163">
    <property type="entry name" value="Pep_deformylase"/>
    <property type="match status" value="1"/>
</dbReference>
<reference evidence="3" key="1">
    <citation type="submission" date="2013-12" db="EMBL/GenBank/DDBJ databases">
        <authorList>
            <person name="Linke B."/>
        </authorList>
    </citation>
    <scope>NUCLEOTIDE SEQUENCE [LARGE SCALE GENOMIC DNA]</scope>
    <source>
        <strain evidence="3">CRIB-18</strain>
    </source>
</reference>
<gene>
    <name evidence="3" type="primary">def3</name>
    <name evidence="2" type="synonym">def</name>
    <name evidence="3" type="ORF">CSEC_1291</name>
</gene>
<proteinExistence type="inferred from homology"/>
<dbReference type="PANTHER" id="PTHR10458">
    <property type="entry name" value="PEPTIDE DEFORMYLASE"/>
    <property type="match status" value="1"/>
</dbReference>
<keyword evidence="2 3" id="KW-0378">Hydrolase</keyword>
<sequence>MNLKLFSFLGVLMSLFNRNFADHVKIVTIDSPLQHILKEKTEELQVDQLPLAREIVEQLFLALKPYLPAAGLAAPQIGLSKSIFIFSFDRDPSNLEGVINPSYTPLGDAKIEGWEGCFSVMLSNNCWKLAKIPRYETIKVQYLNVEGERVEKTLEGFAAKVFQHEYDHLQGIENIDREDAVVMDFTSREEMLDFMQQVKKDDSISYKRPN</sequence>
<evidence type="ECO:0000313" key="3">
    <source>
        <dbReference type="EMBL" id="CDR34111.1"/>
    </source>
</evidence>
<dbReference type="Proteomes" id="UP000031552">
    <property type="component" value="Unassembled WGS sequence"/>
</dbReference>
<comment type="cofactor">
    <cofactor evidence="2">
        <name>Fe(2+)</name>
        <dbReference type="ChEBI" id="CHEBI:29033"/>
    </cofactor>
    <text evidence="2">Binds 1 Fe(2+) ion.</text>
</comment>
<dbReference type="STRING" id="1437425.CSEC_1291"/>
<evidence type="ECO:0000256" key="2">
    <source>
        <dbReference type="HAMAP-Rule" id="MF_00163"/>
    </source>
</evidence>
<keyword evidence="2" id="KW-0479">Metal-binding</keyword>
<dbReference type="GO" id="GO:0042586">
    <property type="term" value="F:peptide deformylase activity"/>
    <property type="evidence" value="ECO:0007669"/>
    <property type="project" value="UniProtKB-UniRule"/>
</dbReference>
<organism evidence="3 4">
    <name type="scientific">Candidatus Criblamydia sequanensis CRIB-18</name>
    <dbReference type="NCBI Taxonomy" id="1437425"/>
    <lineage>
        <taxon>Bacteria</taxon>
        <taxon>Pseudomonadati</taxon>
        <taxon>Chlamydiota</taxon>
        <taxon>Chlamydiia</taxon>
        <taxon>Parachlamydiales</taxon>
        <taxon>Candidatus Criblamydiaceae</taxon>
        <taxon>Candidatus Criblamydia</taxon>
    </lineage>
</organism>
<feature type="binding site" evidence="2">
    <location>
        <position position="164"/>
    </location>
    <ligand>
        <name>Fe cation</name>
        <dbReference type="ChEBI" id="CHEBI:24875"/>
    </ligand>
</feature>
<protein>
    <recommendedName>
        <fullName evidence="2">Peptide deformylase</fullName>
        <shortName evidence="2">PDF</shortName>
        <ecNumber evidence="2">3.5.1.88</ecNumber>
    </recommendedName>
    <alternativeName>
        <fullName evidence="2">Polypeptide deformylase</fullName>
    </alternativeName>
</protein>
<keyword evidence="2" id="KW-0648">Protein biosynthesis</keyword>
<feature type="active site" evidence="2">
    <location>
        <position position="165"/>
    </location>
</feature>
<dbReference type="SUPFAM" id="SSF56420">
    <property type="entry name" value="Peptide deformylase"/>
    <property type="match status" value="1"/>
</dbReference>
<feature type="binding site" evidence="2">
    <location>
        <position position="168"/>
    </location>
    <ligand>
        <name>Fe cation</name>
        <dbReference type="ChEBI" id="CHEBI:24875"/>
    </ligand>
</feature>
<dbReference type="PIRSF" id="PIRSF004749">
    <property type="entry name" value="Pep_def"/>
    <property type="match status" value="1"/>
</dbReference>
<keyword evidence="2" id="KW-0408">Iron</keyword>
<dbReference type="GO" id="GO:0006412">
    <property type="term" value="P:translation"/>
    <property type="evidence" value="ECO:0007669"/>
    <property type="project" value="UniProtKB-UniRule"/>
</dbReference>
<name>A0A090CZ86_9BACT</name>
<dbReference type="Gene3D" id="3.90.45.10">
    <property type="entry name" value="Peptide deformylase"/>
    <property type="match status" value="1"/>
</dbReference>
<comment type="similarity">
    <text evidence="1 2">Belongs to the polypeptide deformylase family.</text>
</comment>
<dbReference type="OrthoDB" id="5493262at2"/>
<comment type="function">
    <text evidence="2">Removes the formyl group from the N-terminal Met of newly synthesized proteins. Requires at least a dipeptide for an efficient rate of reaction. N-terminal L-methionine is a prerequisite for activity but the enzyme has broad specificity at other positions.</text>
</comment>
<dbReference type="AlphaFoldDB" id="A0A090CZ86"/>
<dbReference type="PRINTS" id="PR01576">
    <property type="entry name" value="PDEFORMYLASE"/>
</dbReference>
<dbReference type="GO" id="GO:0046872">
    <property type="term" value="F:metal ion binding"/>
    <property type="evidence" value="ECO:0007669"/>
    <property type="project" value="UniProtKB-KW"/>
</dbReference>